<keyword evidence="3" id="KW-1185">Reference proteome</keyword>
<evidence type="ECO:0000313" key="2">
    <source>
        <dbReference type="EMBL" id="KAJ7641615.1"/>
    </source>
</evidence>
<dbReference type="EMBL" id="JARKIF010000004">
    <property type="protein sequence ID" value="KAJ7641615.1"/>
    <property type="molecule type" value="Genomic_DNA"/>
</dbReference>
<accession>A0AAD7FVM9</accession>
<dbReference type="EMBL" id="JARKIF010000021">
    <property type="protein sequence ID" value="KAJ7617379.1"/>
    <property type="molecule type" value="Genomic_DNA"/>
</dbReference>
<protein>
    <submittedName>
        <fullName evidence="2">Uncharacterized protein</fullName>
    </submittedName>
</protein>
<sequence length="210" mass="23291">MLLSEYAAPAATLKFSIPYFASLTFSRVLDLDYPTISSTSIVQRWCFSNETPTTASGVVILPGELIPPLKDLLPITRDLESAFQNGSRSVTLLLNVGGSASALHLHFSKIRLLITINNNRSAVLGAQNLYRHILSNALLSPEDIERFGRLSIFAPIVGFRITDFPLWKLSCLLGETWLEEDVLNALLELLYLQEAIKTRDDPSFLILPTS</sequence>
<reference evidence="2" key="1">
    <citation type="submission" date="2023-03" db="EMBL/GenBank/DDBJ databases">
        <title>Massive genome expansion in bonnet fungi (Mycena s.s.) driven by repeated elements and novel gene families across ecological guilds.</title>
        <authorList>
            <consortium name="Lawrence Berkeley National Laboratory"/>
            <person name="Harder C.B."/>
            <person name="Miyauchi S."/>
            <person name="Viragh M."/>
            <person name="Kuo A."/>
            <person name="Thoen E."/>
            <person name="Andreopoulos B."/>
            <person name="Lu D."/>
            <person name="Skrede I."/>
            <person name="Drula E."/>
            <person name="Henrissat B."/>
            <person name="Morin E."/>
            <person name="Kohler A."/>
            <person name="Barry K."/>
            <person name="LaButti K."/>
            <person name="Morin E."/>
            <person name="Salamov A."/>
            <person name="Lipzen A."/>
            <person name="Mereny Z."/>
            <person name="Hegedus B."/>
            <person name="Baldrian P."/>
            <person name="Stursova M."/>
            <person name="Weitz H."/>
            <person name="Taylor A."/>
            <person name="Grigoriev I.V."/>
            <person name="Nagy L.G."/>
            <person name="Martin F."/>
            <person name="Kauserud H."/>
        </authorList>
    </citation>
    <scope>NUCLEOTIDE SEQUENCE</scope>
    <source>
        <strain evidence="2">9284</strain>
    </source>
</reference>
<evidence type="ECO:0000313" key="3">
    <source>
        <dbReference type="Proteomes" id="UP001221142"/>
    </source>
</evidence>
<dbReference type="Proteomes" id="UP001221142">
    <property type="component" value="Unassembled WGS sequence"/>
</dbReference>
<dbReference type="AlphaFoldDB" id="A0AAD7FVM9"/>
<gene>
    <name evidence="2" type="ORF">FB45DRAFT_737659</name>
    <name evidence="1" type="ORF">FB45DRAFT_756487</name>
</gene>
<proteinExistence type="predicted"/>
<organism evidence="2 3">
    <name type="scientific">Roridomyces roridus</name>
    <dbReference type="NCBI Taxonomy" id="1738132"/>
    <lineage>
        <taxon>Eukaryota</taxon>
        <taxon>Fungi</taxon>
        <taxon>Dikarya</taxon>
        <taxon>Basidiomycota</taxon>
        <taxon>Agaricomycotina</taxon>
        <taxon>Agaricomycetes</taxon>
        <taxon>Agaricomycetidae</taxon>
        <taxon>Agaricales</taxon>
        <taxon>Marasmiineae</taxon>
        <taxon>Mycenaceae</taxon>
        <taxon>Roridomyces</taxon>
    </lineage>
</organism>
<name>A0AAD7FVM9_9AGAR</name>
<comment type="caution">
    <text evidence="2">The sequence shown here is derived from an EMBL/GenBank/DDBJ whole genome shotgun (WGS) entry which is preliminary data.</text>
</comment>
<feature type="non-terminal residue" evidence="2">
    <location>
        <position position="210"/>
    </location>
</feature>
<evidence type="ECO:0000313" key="1">
    <source>
        <dbReference type="EMBL" id="KAJ7617379.1"/>
    </source>
</evidence>